<evidence type="ECO:0000256" key="1">
    <source>
        <dbReference type="ARBA" id="ARBA00004123"/>
    </source>
</evidence>
<feature type="site" description="mRNA cap binding" evidence="11">
    <location>
        <position position="71"/>
    </location>
</feature>
<keyword evidence="5 10" id="KW-0949">S-adenosyl-L-methionine</keyword>
<dbReference type="EMBL" id="CAJFDH010000001">
    <property type="protein sequence ID" value="CAD5207029.1"/>
    <property type="molecule type" value="Genomic_DNA"/>
</dbReference>
<evidence type="ECO:0000256" key="9">
    <source>
        <dbReference type="ARBA" id="ARBA00044712"/>
    </source>
</evidence>
<dbReference type="AlphaFoldDB" id="A0A811JUT0"/>
<keyword evidence="2 10" id="KW-0489">Methyltransferase</keyword>
<dbReference type="PANTHER" id="PTHR12189:SF2">
    <property type="entry name" value="MRNA CAP GUANINE-N7 METHYLTRANSFERASE"/>
    <property type="match status" value="1"/>
</dbReference>
<evidence type="ECO:0000256" key="5">
    <source>
        <dbReference type="ARBA" id="ARBA00022691"/>
    </source>
</evidence>
<name>A0A811JUT0_9BILA</name>
<sequence length="381" mass="44718">MSSQDVANHYNAIPNKTTEDRRASKIIHLRNYNNWMKSMLIARFIKRLNKKGIERPAVLDLCCGKGGDLSKWKVSNIKEIVMTDVAAVSVEHAKDRYKETVDRMRNERRDPFTAQFVVADAGKERLADKYEPKDRKFDLASCMFALHYQFANEQRARKMIENITERLTPGGYFIGILTDPDQIINLVRNKGANNKYKNEVCSVTFENFDVHKEDSEIPLFGAQLYFSLEEVVNCPEYFAKFSLLKQMMTENGMELVYTKPLNEGYKDFIKKGDHFRLFKRMNALEAFGRKEMCESDWHKKEYSDAYSYLNEHGDQEYVGTLSKSEWEVISMYRVFAFKKTDPNEKKEVDEPEVSEDEEFDSSDKKRRNPDDYDHGKRQRNY</sequence>
<dbReference type="GO" id="GO:0004482">
    <property type="term" value="F:mRNA 5'-cap (guanine-N7-)-methyltransferase activity"/>
    <property type="evidence" value="ECO:0007669"/>
    <property type="project" value="UniProtKB-EC"/>
</dbReference>
<feature type="site" description="mRNA cap binding" evidence="11">
    <location>
        <position position="236"/>
    </location>
</feature>
<dbReference type="EMBL" id="CAJFCW020000001">
    <property type="protein sequence ID" value="CAG9084091.1"/>
    <property type="molecule type" value="Genomic_DNA"/>
</dbReference>
<evidence type="ECO:0000256" key="6">
    <source>
        <dbReference type="ARBA" id="ARBA00022884"/>
    </source>
</evidence>
<evidence type="ECO:0000256" key="4">
    <source>
        <dbReference type="ARBA" id="ARBA00022679"/>
    </source>
</evidence>
<keyword evidence="3 10" id="KW-0507">mRNA processing</keyword>
<feature type="site" description="mRNA cap binding" evidence="11">
    <location>
        <position position="65"/>
    </location>
</feature>
<keyword evidence="15" id="KW-1185">Reference proteome</keyword>
<dbReference type="PROSITE" id="PS51562">
    <property type="entry name" value="RNA_CAP0_MT"/>
    <property type="match status" value="1"/>
</dbReference>
<evidence type="ECO:0000256" key="7">
    <source>
        <dbReference type="ARBA" id="ARBA00023042"/>
    </source>
</evidence>
<dbReference type="InterPro" id="IPR029063">
    <property type="entry name" value="SAM-dependent_MTases_sf"/>
</dbReference>
<keyword evidence="8 10" id="KW-0539">Nucleus</keyword>
<feature type="domain" description="MRNA cap 0 methyltransferase" evidence="13">
    <location>
        <begin position="24"/>
        <end position="340"/>
    </location>
</feature>
<feature type="region of interest" description="Disordered" evidence="12">
    <location>
        <begin position="343"/>
        <end position="381"/>
    </location>
</feature>
<comment type="caution">
    <text evidence="14">The sequence shown here is derived from an EMBL/GenBank/DDBJ whole genome shotgun (WGS) entry which is preliminary data.</text>
</comment>
<feature type="binding site" evidence="11">
    <location>
        <begin position="33"/>
        <end position="34"/>
    </location>
    <ligand>
        <name>mRNA</name>
        <dbReference type="ChEBI" id="CHEBI:33699"/>
    </ligand>
</feature>
<dbReference type="EC" id="2.1.1.56" evidence="10"/>
<dbReference type="InterPro" id="IPR004971">
    <property type="entry name" value="mRNA_G-N7_MeTrfase_dom"/>
</dbReference>
<dbReference type="Proteomes" id="UP000783686">
    <property type="component" value="Unassembled WGS sequence"/>
</dbReference>
<feature type="site" description="mRNA cap binding" evidence="11">
    <location>
        <position position="332"/>
    </location>
</feature>
<dbReference type="SUPFAM" id="SSF53335">
    <property type="entry name" value="S-adenosyl-L-methionine-dependent methyltransferases"/>
    <property type="match status" value="1"/>
</dbReference>
<gene>
    <name evidence="14" type="ORF">BOKJ2_LOCUS1713</name>
</gene>
<reference evidence="14" key="1">
    <citation type="submission" date="2020-09" db="EMBL/GenBank/DDBJ databases">
        <authorList>
            <person name="Kikuchi T."/>
        </authorList>
    </citation>
    <scope>NUCLEOTIDE SEQUENCE</scope>
    <source>
        <strain evidence="14">SH1</strain>
    </source>
</reference>
<dbReference type="GO" id="GO:0005634">
    <property type="term" value="C:nucleus"/>
    <property type="evidence" value="ECO:0007669"/>
    <property type="project" value="UniProtKB-SubCell"/>
</dbReference>
<comment type="similarity">
    <text evidence="10">Belongs to the class I-like SAM-binding methyltransferase superfamily. mRNA cap 0 methyltransferase family.</text>
</comment>
<protein>
    <recommendedName>
        <fullName evidence="10">mRNA cap guanine-N(7) methyltransferase</fullName>
        <ecNumber evidence="10">2.1.1.56</ecNumber>
    </recommendedName>
    <alternativeName>
        <fullName evidence="10">mRNA (guanine-N(7))-methyltransferase</fullName>
    </alternativeName>
    <alternativeName>
        <fullName evidence="10">mRNA cap methyltransferase</fullName>
    </alternativeName>
</protein>
<evidence type="ECO:0000313" key="15">
    <source>
        <dbReference type="Proteomes" id="UP000614601"/>
    </source>
</evidence>
<proteinExistence type="inferred from homology"/>
<comment type="subcellular location">
    <subcellularLocation>
        <location evidence="1 10">Nucleus</location>
    </subcellularLocation>
</comment>
<keyword evidence="7 10" id="KW-0506">mRNA capping</keyword>
<evidence type="ECO:0000256" key="2">
    <source>
        <dbReference type="ARBA" id="ARBA00022603"/>
    </source>
</evidence>
<dbReference type="Gene3D" id="3.40.50.150">
    <property type="entry name" value="Vaccinia Virus protein VP39"/>
    <property type="match status" value="1"/>
</dbReference>
<evidence type="ECO:0000259" key="13">
    <source>
        <dbReference type="PROSITE" id="PS51562"/>
    </source>
</evidence>
<accession>A0A811JUT0</accession>
<feature type="site" description="mRNA cap binding" evidence="11">
    <location>
        <position position="147"/>
    </location>
</feature>
<dbReference type="OrthoDB" id="10248867at2759"/>
<evidence type="ECO:0000313" key="14">
    <source>
        <dbReference type="EMBL" id="CAD5207029.1"/>
    </source>
</evidence>
<dbReference type="Proteomes" id="UP000614601">
    <property type="component" value="Unassembled WGS sequence"/>
</dbReference>
<dbReference type="InterPro" id="IPR039753">
    <property type="entry name" value="RG7MT1"/>
</dbReference>
<keyword evidence="6 10" id="KW-0694">RNA-binding</keyword>
<comment type="catalytic activity">
    <reaction evidence="9">
        <text>a 5'-end (5'-triphosphoguanosine)-ribonucleoside in mRNA + S-adenosyl-L-methionine = a 5'-end (N(7)-methyl 5'-triphosphoguanosine)-ribonucleoside in mRNA + S-adenosyl-L-homocysteine</text>
        <dbReference type="Rhea" id="RHEA:67008"/>
        <dbReference type="Rhea" id="RHEA-COMP:17166"/>
        <dbReference type="Rhea" id="RHEA-COMP:17167"/>
        <dbReference type="ChEBI" id="CHEBI:57856"/>
        <dbReference type="ChEBI" id="CHEBI:59789"/>
        <dbReference type="ChEBI" id="CHEBI:156461"/>
        <dbReference type="ChEBI" id="CHEBI:167617"/>
        <dbReference type="EC" id="2.1.1.56"/>
    </reaction>
</comment>
<dbReference type="Pfam" id="PF03291">
    <property type="entry name" value="mRNA_G-N7_MeTrfase"/>
    <property type="match status" value="1"/>
</dbReference>
<evidence type="ECO:0000256" key="3">
    <source>
        <dbReference type="ARBA" id="ARBA00022664"/>
    </source>
</evidence>
<dbReference type="GO" id="GO:0003723">
    <property type="term" value="F:RNA binding"/>
    <property type="evidence" value="ECO:0007669"/>
    <property type="project" value="UniProtKB-KW"/>
</dbReference>
<evidence type="ECO:0000256" key="10">
    <source>
        <dbReference type="PIRNR" id="PIRNR028762"/>
    </source>
</evidence>
<dbReference type="PANTHER" id="PTHR12189">
    <property type="entry name" value="MRNA GUANINE-7- METHYLTRANSFERASE"/>
    <property type="match status" value="1"/>
</dbReference>
<evidence type="ECO:0000256" key="11">
    <source>
        <dbReference type="PIRSR" id="PIRSR028762-2"/>
    </source>
</evidence>
<keyword evidence="4 10" id="KW-0808">Transferase</keyword>
<feature type="site" description="mRNA cap binding" evidence="11">
    <location>
        <position position="96"/>
    </location>
</feature>
<feature type="compositionally biased region" description="Acidic residues" evidence="12">
    <location>
        <begin position="349"/>
        <end position="360"/>
    </location>
</feature>
<evidence type="ECO:0000256" key="8">
    <source>
        <dbReference type="ARBA" id="ARBA00023242"/>
    </source>
</evidence>
<dbReference type="CDD" id="cd02440">
    <property type="entry name" value="AdoMet_MTases"/>
    <property type="match status" value="1"/>
</dbReference>
<evidence type="ECO:0000256" key="12">
    <source>
        <dbReference type="SAM" id="MobiDB-lite"/>
    </source>
</evidence>
<dbReference type="PIRSF" id="PIRSF028762">
    <property type="entry name" value="ABD1"/>
    <property type="match status" value="1"/>
</dbReference>
<dbReference type="InterPro" id="IPR016899">
    <property type="entry name" value="mRNA_G-N7_MeTrfase_euk"/>
</dbReference>
<organism evidence="14 15">
    <name type="scientific">Bursaphelenchus okinawaensis</name>
    <dbReference type="NCBI Taxonomy" id="465554"/>
    <lineage>
        <taxon>Eukaryota</taxon>
        <taxon>Metazoa</taxon>
        <taxon>Ecdysozoa</taxon>
        <taxon>Nematoda</taxon>
        <taxon>Chromadorea</taxon>
        <taxon>Rhabditida</taxon>
        <taxon>Tylenchina</taxon>
        <taxon>Tylenchomorpha</taxon>
        <taxon>Aphelenchoidea</taxon>
        <taxon>Aphelenchoididae</taxon>
        <taxon>Bursaphelenchus</taxon>
    </lineage>
</organism>